<evidence type="ECO:0000256" key="1">
    <source>
        <dbReference type="SAM" id="MobiDB-lite"/>
    </source>
</evidence>
<keyword evidence="3" id="KW-1185">Reference proteome</keyword>
<feature type="region of interest" description="Disordered" evidence="1">
    <location>
        <begin position="239"/>
        <end position="267"/>
    </location>
</feature>
<sequence>MERITTAFTGPGAHVVLVDTGTAATTITPPATGDPTAPGEGVPAAVRAAVHALGRTVTTPVLDTRADSSATPSQPFWANLIHDAASPTGTPADPTTSPARDAAIHGRAAPCSWPAELADLMLVSLSAHAAERVSIDRLALRAAGLLRLGGIFAVYTHSDWNGGRLLDPTGAIVAAAQHADLLYLQHIVVLHTPVRAGRLHAAPSASMAAEYDRTAHRATVRGMPAPHLRAHGDVLVFAQPASPAGSPLTHTAEVPAPGDRPGPEDQR</sequence>
<protein>
    <submittedName>
        <fullName evidence="2">Uncharacterized protein</fullName>
    </submittedName>
</protein>
<evidence type="ECO:0000313" key="2">
    <source>
        <dbReference type="EMBL" id="MCR6488316.1"/>
    </source>
</evidence>
<gene>
    <name evidence="2" type="ORF">M8542_36345</name>
</gene>
<dbReference type="AlphaFoldDB" id="A0A9X2NIZ5"/>
<comment type="caution">
    <text evidence="2">The sequence shown here is derived from an EMBL/GenBank/DDBJ whole genome shotgun (WGS) entry which is preliminary data.</text>
</comment>
<name>A0A9X2NIZ5_9PSEU</name>
<organism evidence="2 3">
    <name type="scientific">Amycolatopsis iheyensis</name>
    <dbReference type="NCBI Taxonomy" id="2945988"/>
    <lineage>
        <taxon>Bacteria</taxon>
        <taxon>Bacillati</taxon>
        <taxon>Actinomycetota</taxon>
        <taxon>Actinomycetes</taxon>
        <taxon>Pseudonocardiales</taxon>
        <taxon>Pseudonocardiaceae</taxon>
        <taxon>Amycolatopsis</taxon>
    </lineage>
</organism>
<dbReference type="RefSeq" id="WP_257924877.1">
    <property type="nucleotide sequence ID" value="NZ_JAMXQV010000024.1"/>
</dbReference>
<dbReference type="Proteomes" id="UP001144096">
    <property type="component" value="Unassembled WGS sequence"/>
</dbReference>
<reference evidence="2" key="1">
    <citation type="submission" date="2022-06" db="EMBL/GenBank/DDBJ databases">
        <title>Amycolatopsis iheyaensis sp. nov., a new species of the genus Amycolatopsis isolated from soil in Iheya island, Japan.</title>
        <authorList>
            <person name="Ngamcharungchit C."/>
            <person name="Kanto H."/>
            <person name="Take A."/>
            <person name="Intra B."/>
            <person name="Matsumoto A."/>
            <person name="Panbangred W."/>
            <person name="Inahashi Y."/>
        </authorList>
    </citation>
    <scope>NUCLEOTIDE SEQUENCE</scope>
    <source>
        <strain evidence="2">OK19-0408</strain>
    </source>
</reference>
<evidence type="ECO:0000313" key="3">
    <source>
        <dbReference type="Proteomes" id="UP001144096"/>
    </source>
</evidence>
<accession>A0A9X2NIZ5</accession>
<dbReference type="EMBL" id="JAMXQV010000024">
    <property type="protein sequence ID" value="MCR6488316.1"/>
    <property type="molecule type" value="Genomic_DNA"/>
</dbReference>
<proteinExistence type="predicted"/>